<dbReference type="GO" id="GO:0001666">
    <property type="term" value="P:response to hypoxia"/>
    <property type="evidence" value="ECO:0007669"/>
    <property type="project" value="TreeGrafter"/>
</dbReference>
<dbReference type="EMBL" id="UGVI01000001">
    <property type="protein sequence ID" value="SUE14354.1"/>
    <property type="molecule type" value="Genomic_DNA"/>
</dbReference>
<evidence type="ECO:0000256" key="9">
    <source>
        <dbReference type="ARBA" id="ARBA00023315"/>
    </source>
</evidence>
<dbReference type="SUPFAM" id="SSF52777">
    <property type="entry name" value="CoA-dependent acyltransferases"/>
    <property type="match status" value="1"/>
</dbReference>
<dbReference type="Proteomes" id="UP000254569">
    <property type="component" value="Unassembled WGS sequence"/>
</dbReference>
<evidence type="ECO:0000256" key="6">
    <source>
        <dbReference type="ARBA" id="ARBA00022679"/>
    </source>
</evidence>
<dbReference type="PANTHER" id="PTHR31650:SF1">
    <property type="entry name" value="WAX ESTER SYNTHASE_DIACYLGLYCEROL ACYLTRANSFERASE 4-RELATED"/>
    <property type="match status" value="1"/>
</dbReference>
<feature type="domain" description="O-acyltransferase WSD1-like N-terminal" evidence="12">
    <location>
        <begin position="24"/>
        <end position="296"/>
    </location>
</feature>
<protein>
    <recommendedName>
        <fullName evidence="4 11">Diacylglycerol O-acyltransferase</fullName>
        <ecNumber evidence="4 11">2.3.1.20</ecNumber>
    </recommendedName>
</protein>
<comment type="pathway">
    <text evidence="1 11">Glycerolipid metabolism; triacylglycerol biosynthesis.</text>
</comment>
<dbReference type="GO" id="GO:0004144">
    <property type="term" value="F:diacylglycerol O-acyltransferase activity"/>
    <property type="evidence" value="ECO:0007669"/>
    <property type="project" value="UniProtKB-EC"/>
</dbReference>
<dbReference type="NCBIfam" id="TIGR02946">
    <property type="entry name" value="acyl_WS_DGAT"/>
    <property type="match status" value="1"/>
</dbReference>
<name>A0A379LWC5_9NOCA</name>
<dbReference type="GO" id="GO:0071731">
    <property type="term" value="P:response to nitric oxide"/>
    <property type="evidence" value="ECO:0007669"/>
    <property type="project" value="TreeGrafter"/>
</dbReference>
<evidence type="ECO:0000313" key="14">
    <source>
        <dbReference type="EMBL" id="SUE14354.1"/>
    </source>
</evidence>
<accession>A0A379LWC5</accession>
<evidence type="ECO:0000256" key="2">
    <source>
        <dbReference type="ARBA" id="ARBA00005189"/>
    </source>
</evidence>
<dbReference type="InterPro" id="IPR014292">
    <property type="entry name" value="Acyl_transf_WS/DGAT"/>
</dbReference>
<feature type="domain" description="O-acyltransferase WSD1 C-terminal" evidence="13">
    <location>
        <begin position="335"/>
        <end position="480"/>
    </location>
</feature>
<comment type="pathway">
    <text evidence="2">Lipid metabolism.</text>
</comment>
<keyword evidence="6 11" id="KW-0808">Transferase</keyword>
<keyword evidence="15" id="KW-1185">Reference proteome</keyword>
<dbReference type="EC" id="2.3.1.20" evidence="4 11"/>
<dbReference type="InterPro" id="IPR023213">
    <property type="entry name" value="CAT-like_dom_sf"/>
</dbReference>
<proteinExistence type="inferred from homology"/>
<dbReference type="GO" id="GO:0051701">
    <property type="term" value="P:biological process involved in interaction with host"/>
    <property type="evidence" value="ECO:0007669"/>
    <property type="project" value="TreeGrafter"/>
</dbReference>
<dbReference type="GO" id="GO:0019432">
    <property type="term" value="P:triglyceride biosynthetic process"/>
    <property type="evidence" value="ECO:0007669"/>
    <property type="project" value="UniProtKB-UniPathway"/>
</dbReference>
<keyword evidence="9 11" id="KW-0012">Acyltransferase</keyword>
<dbReference type="Gene3D" id="3.30.559.10">
    <property type="entry name" value="Chloramphenicol acetyltransferase-like domain"/>
    <property type="match status" value="1"/>
</dbReference>
<keyword evidence="7 11" id="KW-0319">Glycerol metabolism</keyword>
<evidence type="ECO:0000256" key="11">
    <source>
        <dbReference type="RuleBase" id="RU361241"/>
    </source>
</evidence>
<evidence type="ECO:0000256" key="3">
    <source>
        <dbReference type="ARBA" id="ARBA00009587"/>
    </source>
</evidence>
<gene>
    <name evidence="14" type="primary">tgs2_3</name>
    <name evidence="14" type="ORF">NCTC13296_01194</name>
</gene>
<evidence type="ECO:0000256" key="8">
    <source>
        <dbReference type="ARBA" id="ARBA00023098"/>
    </source>
</evidence>
<dbReference type="PANTHER" id="PTHR31650">
    <property type="entry name" value="O-ACYLTRANSFERASE (WSD1-LIKE) FAMILY PROTEIN"/>
    <property type="match status" value="1"/>
</dbReference>
<keyword evidence="5 11" id="KW-0444">Lipid biosynthesis</keyword>
<dbReference type="GO" id="GO:0005886">
    <property type="term" value="C:plasma membrane"/>
    <property type="evidence" value="ECO:0007669"/>
    <property type="project" value="TreeGrafter"/>
</dbReference>
<reference evidence="14 15" key="1">
    <citation type="submission" date="2018-06" db="EMBL/GenBank/DDBJ databases">
        <authorList>
            <consortium name="Pathogen Informatics"/>
            <person name="Doyle S."/>
        </authorList>
    </citation>
    <scope>NUCLEOTIDE SEQUENCE [LARGE SCALE GENOMIC DNA]</scope>
    <source>
        <strain evidence="14 15">NCTC13296</strain>
    </source>
</reference>
<sequence length="503" mass="53688">MGAGSGGGRCRVGEEDRNAMRLPMAPTDSMFLLGESRDHPMHVGGLLLFQPPEGKDASDLRSMFAEALACEEPAGPLWCKRPTRSLFTLGQWAWEDDPRFSIDYHVRFNALPSPGTMDDLWELVSRLHASLLDRTRPLWEMHLIEGLADGRYALYVKIHHALADGVGAMRLMRRALSTDPERTDMPAPWAVDDARSPSRSAMGTAIGFPGAVVRAATGVVNDAVNVVSEAMALVPALVGTVDRALHNRGGSLSLGAPNTILNRQISGSRRFAARSWPIERLRMVAKAADATLNDVVLELSGGALRAFLTEHDALPDDSLVAMVPVSLRQSTNSSGNEIGILMCTLGTQCADPVERLARVRGSMIEGKHAMNSMSKLGRLATSAVGVAPLAVGVLTGNRALPRPPFNVIVSNVPGPDSPLYWNGARVDALYPLSVPVDGQALNITCTSTDDEIAFGLTACGRTVPDLARLLDHLDDELGALESALGVRVEVDDEGSGEGDAGND</sequence>
<dbReference type="InterPro" id="IPR009721">
    <property type="entry name" value="O-acyltransferase_WSD1_C"/>
</dbReference>
<evidence type="ECO:0000313" key="15">
    <source>
        <dbReference type="Proteomes" id="UP000254569"/>
    </source>
</evidence>
<dbReference type="UniPathway" id="UPA00282"/>
<evidence type="ECO:0000259" key="13">
    <source>
        <dbReference type="Pfam" id="PF06974"/>
    </source>
</evidence>
<comment type="catalytic activity">
    <reaction evidence="10 11">
        <text>an acyl-CoA + a 1,2-diacyl-sn-glycerol = a triacyl-sn-glycerol + CoA</text>
        <dbReference type="Rhea" id="RHEA:10868"/>
        <dbReference type="ChEBI" id="CHEBI:17815"/>
        <dbReference type="ChEBI" id="CHEBI:57287"/>
        <dbReference type="ChEBI" id="CHEBI:58342"/>
        <dbReference type="ChEBI" id="CHEBI:64615"/>
        <dbReference type="EC" id="2.3.1.20"/>
    </reaction>
</comment>
<evidence type="ECO:0000256" key="5">
    <source>
        <dbReference type="ARBA" id="ARBA00022516"/>
    </source>
</evidence>
<dbReference type="Pfam" id="PF03007">
    <property type="entry name" value="WS_DGAT_cat"/>
    <property type="match status" value="1"/>
</dbReference>
<organism evidence="14 15">
    <name type="scientific">Rhodococcus gordoniae</name>
    <dbReference type="NCBI Taxonomy" id="223392"/>
    <lineage>
        <taxon>Bacteria</taxon>
        <taxon>Bacillati</taxon>
        <taxon>Actinomycetota</taxon>
        <taxon>Actinomycetes</taxon>
        <taxon>Mycobacteriales</taxon>
        <taxon>Nocardiaceae</taxon>
        <taxon>Rhodococcus</taxon>
    </lineage>
</organism>
<evidence type="ECO:0000259" key="12">
    <source>
        <dbReference type="Pfam" id="PF03007"/>
    </source>
</evidence>
<dbReference type="InterPro" id="IPR004255">
    <property type="entry name" value="O-acyltransferase_WSD1_N"/>
</dbReference>
<evidence type="ECO:0000256" key="4">
    <source>
        <dbReference type="ARBA" id="ARBA00013244"/>
    </source>
</evidence>
<dbReference type="AlphaFoldDB" id="A0A379LWC5"/>
<dbReference type="Pfam" id="PF06974">
    <property type="entry name" value="WS_DGAT_C"/>
    <property type="match status" value="1"/>
</dbReference>
<evidence type="ECO:0000256" key="7">
    <source>
        <dbReference type="ARBA" id="ARBA00022798"/>
    </source>
</evidence>
<evidence type="ECO:0000256" key="10">
    <source>
        <dbReference type="ARBA" id="ARBA00048109"/>
    </source>
</evidence>
<dbReference type="InterPro" id="IPR045034">
    <property type="entry name" value="O-acyltransferase_WSD1-like"/>
</dbReference>
<dbReference type="GO" id="GO:0006071">
    <property type="term" value="P:glycerol metabolic process"/>
    <property type="evidence" value="ECO:0007669"/>
    <property type="project" value="UniProtKB-KW"/>
</dbReference>
<keyword evidence="8 11" id="KW-0443">Lipid metabolism</keyword>
<comment type="similarity">
    <text evidence="3 11">Belongs to the long-chain O-acyltransferase family.</text>
</comment>
<evidence type="ECO:0000256" key="1">
    <source>
        <dbReference type="ARBA" id="ARBA00004771"/>
    </source>
</evidence>